<dbReference type="GO" id="GO:0022625">
    <property type="term" value="C:cytosolic large ribosomal subunit"/>
    <property type="evidence" value="ECO:0007669"/>
    <property type="project" value="TreeGrafter"/>
</dbReference>
<dbReference type="RefSeq" id="XP_045594020.1">
    <property type="nucleotide sequence ID" value="XM_045738064.2"/>
</dbReference>
<name>F5A6D3_PROCL</name>
<accession>F5A6D3</accession>
<dbReference type="RefSeq" id="XP_045594019.1">
    <property type="nucleotide sequence ID" value="XM_045738063.2"/>
</dbReference>
<dbReference type="GO" id="GO:0003735">
    <property type="term" value="F:structural constituent of ribosome"/>
    <property type="evidence" value="ECO:0007669"/>
    <property type="project" value="InterPro"/>
</dbReference>
<dbReference type="CTD" id="6137"/>
<evidence type="ECO:0000313" key="5">
    <source>
        <dbReference type="EMBL" id="AEB54639.1"/>
    </source>
</evidence>
<sequence length="211" mass="24646">MAPKRNNIVPNCHFHKDWQRYVRTWFNQPARKQRRRNKRQAKSRCVAPRPLGRLRPVVRCPTFKYNTKQRLGKGFTLEELRAAGLAKKYAHTIGISVDYRRTNKSMESLQLNVQRLKEYKSKLILFPLKASKPKKTDSSPQELALAQQLVGEVMPYIQRAKREKAKRITKKERNYGCFNALRRERSIARNWGLRAKKAKEAAEDAAVTGKK</sequence>
<proteinExistence type="evidence at transcript level"/>
<protein>
    <recommendedName>
        <fullName evidence="4">60S ribosomal protein L13</fullName>
    </recommendedName>
</protein>
<dbReference type="EMBL" id="HQ414561">
    <property type="protein sequence ID" value="AEB54639.1"/>
    <property type="molecule type" value="mRNA"/>
</dbReference>
<keyword evidence="3 4" id="KW-0687">Ribonucleoprotein</keyword>
<evidence type="ECO:0000256" key="4">
    <source>
        <dbReference type="RuleBase" id="RU000572"/>
    </source>
</evidence>
<dbReference type="PANTHER" id="PTHR11722:SF0">
    <property type="entry name" value="LARGE RIBOSOMAL SUBUNIT PROTEIN EL13"/>
    <property type="match status" value="1"/>
</dbReference>
<dbReference type="InterPro" id="IPR001380">
    <property type="entry name" value="Ribosomal_eL13"/>
</dbReference>
<evidence type="ECO:0000256" key="2">
    <source>
        <dbReference type="ARBA" id="ARBA00022980"/>
    </source>
</evidence>
<dbReference type="GO" id="GO:0003723">
    <property type="term" value="F:RNA binding"/>
    <property type="evidence" value="ECO:0007669"/>
    <property type="project" value="TreeGrafter"/>
</dbReference>
<evidence type="ECO:0000256" key="1">
    <source>
        <dbReference type="ARBA" id="ARBA00005640"/>
    </source>
</evidence>
<comment type="similarity">
    <text evidence="1 4">Belongs to the eukaryotic ribosomal protein eL13 family.</text>
</comment>
<dbReference type="PANTHER" id="PTHR11722">
    <property type="entry name" value="60S RIBOSOMAL PROTEIN L13"/>
    <property type="match status" value="1"/>
</dbReference>
<reference evidence="5" key="1">
    <citation type="submission" date="2010-10" db="EMBL/GenBank/DDBJ databases">
        <title>Molecular cloning of 47 genes in the red swamp crayfish, Procambarus clarkii.</title>
        <authorList>
            <person name="Dong Z."/>
            <person name="Zhao Q."/>
        </authorList>
    </citation>
    <scope>NUCLEOTIDE SEQUENCE</scope>
</reference>
<dbReference type="InterPro" id="IPR018256">
    <property type="entry name" value="Ribosomal_eL13_CS"/>
</dbReference>
<dbReference type="PROSITE" id="PS01104">
    <property type="entry name" value="RIBOSOMAL_L13E"/>
    <property type="match status" value="1"/>
</dbReference>
<evidence type="ECO:0000256" key="3">
    <source>
        <dbReference type="ARBA" id="ARBA00023274"/>
    </source>
</evidence>
<keyword evidence="2 4" id="KW-0689">Ribosomal protein</keyword>
<dbReference type="RefSeq" id="XP_045594021.1">
    <property type="nucleotide sequence ID" value="XM_045738065.1"/>
</dbReference>
<organism evidence="5">
    <name type="scientific">Procambarus clarkii</name>
    <name type="common">Red swamp crayfish</name>
    <dbReference type="NCBI Taxonomy" id="6728"/>
    <lineage>
        <taxon>Eukaryota</taxon>
        <taxon>Metazoa</taxon>
        <taxon>Ecdysozoa</taxon>
        <taxon>Arthropoda</taxon>
        <taxon>Crustacea</taxon>
        <taxon>Multicrustacea</taxon>
        <taxon>Malacostraca</taxon>
        <taxon>Eumalacostraca</taxon>
        <taxon>Eucarida</taxon>
        <taxon>Decapoda</taxon>
        <taxon>Pleocyemata</taxon>
        <taxon>Astacidea</taxon>
        <taxon>Astacoidea</taxon>
        <taxon>Cambaridae</taxon>
        <taxon>Procambarus</taxon>
    </lineage>
</organism>
<dbReference type="GO" id="GO:0006412">
    <property type="term" value="P:translation"/>
    <property type="evidence" value="ECO:0007669"/>
    <property type="project" value="InterPro"/>
</dbReference>
<dbReference type="AlphaFoldDB" id="F5A6D3"/>
<dbReference type="Gene3D" id="1.20.5.110">
    <property type="match status" value="1"/>
</dbReference>
<dbReference type="KEGG" id="pcla:123755419"/>
<dbReference type="Pfam" id="PF01294">
    <property type="entry name" value="Ribosomal_L13e"/>
    <property type="match status" value="1"/>
</dbReference>
<dbReference type="OrthoDB" id="10264538at2759"/>
<dbReference type="HAMAP" id="MF_00499">
    <property type="entry name" value="Ribosomal_eL13"/>
    <property type="match status" value="1"/>
</dbReference>
<dbReference type="GeneID" id="123755419"/>